<dbReference type="Pfam" id="PF01545">
    <property type="entry name" value="Cation_efflux"/>
    <property type="match status" value="1"/>
</dbReference>
<dbReference type="PANTHER" id="PTHR43840">
    <property type="entry name" value="MITOCHONDRIAL METAL TRANSPORTER 1-RELATED"/>
    <property type="match status" value="1"/>
</dbReference>
<dbReference type="NCBIfam" id="TIGR01297">
    <property type="entry name" value="CDF"/>
    <property type="match status" value="1"/>
</dbReference>
<feature type="domain" description="Cation efflux protein cytoplasmic" evidence="9">
    <location>
        <begin position="211"/>
        <end position="289"/>
    </location>
</feature>
<keyword evidence="4 7" id="KW-0812">Transmembrane</keyword>
<evidence type="ECO:0000256" key="7">
    <source>
        <dbReference type="SAM" id="Phobius"/>
    </source>
</evidence>
<reference evidence="10 11" key="1">
    <citation type="submission" date="2021-01" db="EMBL/GenBank/DDBJ databases">
        <title>Genomic Encyclopedia of Type Strains, Phase IV (KMG-IV): sequencing the most valuable type-strain genomes for metagenomic binning, comparative biology and taxonomic classification.</title>
        <authorList>
            <person name="Goeker M."/>
        </authorList>
    </citation>
    <scope>NUCLEOTIDE SEQUENCE [LARGE SCALE GENOMIC DNA]</scope>
    <source>
        <strain evidence="10 11">DSM 25890</strain>
    </source>
</reference>
<dbReference type="RefSeq" id="WP_204401426.1">
    <property type="nucleotide sequence ID" value="NZ_JAFBEE010000007.1"/>
</dbReference>
<dbReference type="EMBL" id="JAFBEE010000007">
    <property type="protein sequence ID" value="MBM7614831.1"/>
    <property type="molecule type" value="Genomic_DNA"/>
</dbReference>
<dbReference type="Gene3D" id="1.20.1510.10">
    <property type="entry name" value="Cation efflux protein transmembrane domain"/>
    <property type="match status" value="1"/>
</dbReference>
<gene>
    <name evidence="10" type="ORF">JOC73_001350</name>
</gene>
<keyword evidence="3" id="KW-0813">Transport</keyword>
<evidence type="ECO:0000256" key="5">
    <source>
        <dbReference type="ARBA" id="ARBA00022989"/>
    </source>
</evidence>
<accession>A0ABS2NPI2</accession>
<dbReference type="Gene3D" id="3.30.70.1350">
    <property type="entry name" value="Cation efflux protein, cytoplasmic domain"/>
    <property type="match status" value="1"/>
</dbReference>
<evidence type="ECO:0000256" key="1">
    <source>
        <dbReference type="ARBA" id="ARBA00004141"/>
    </source>
</evidence>
<dbReference type="InterPro" id="IPR058533">
    <property type="entry name" value="Cation_efflux_TM"/>
</dbReference>
<evidence type="ECO:0000313" key="10">
    <source>
        <dbReference type="EMBL" id="MBM7614831.1"/>
    </source>
</evidence>
<keyword evidence="5 7" id="KW-1133">Transmembrane helix</keyword>
<name>A0ABS2NPI2_9FIRM</name>
<feature type="transmembrane region" description="Helical" evidence="7">
    <location>
        <begin position="118"/>
        <end position="137"/>
    </location>
</feature>
<dbReference type="InterPro" id="IPR027470">
    <property type="entry name" value="Cation_efflux_CTD"/>
</dbReference>
<dbReference type="InterPro" id="IPR002524">
    <property type="entry name" value="Cation_efflux"/>
</dbReference>
<keyword evidence="11" id="KW-1185">Reference proteome</keyword>
<evidence type="ECO:0000256" key="2">
    <source>
        <dbReference type="ARBA" id="ARBA00008114"/>
    </source>
</evidence>
<sequence length="304" mass="32952">MDDQQRYKEVKKVSIISMIVNILLTIVKGLIGFTAGSTALIADAFHSASDLFTTVVLLQGLKIAHRPADENHPYGHYKAEQVTSKIIALTLIVTALGIGNEAYQVLRSGEVNPPATTAIYAVILSLIGKEAMYRYTIKVGRRIKSNAVIADAWHQRSDAFSSVATLVGIGGALLGYPLMDPLAGIFVSFLILKTGITIYMDAIRDLMDTAPKPEIVEGIKKSASAAEGVKEVQDVKVRSYGSKYLVDMKICVNPKITVEEGHGAAARAKENIIKENDDILDVLIHVNPCFPTKPHSHDAGNKDQ</sequence>
<evidence type="ECO:0000313" key="11">
    <source>
        <dbReference type="Proteomes" id="UP001314796"/>
    </source>
</evidence>
<feature type="transmembrane region" description="Helical" evidence="7">
    <location>
        <begin position="182"/>
        <end position="202"/>
    </location>
</feature>
<dbReference type="SUPFAM" id="SSF160240">
    <property type="entry name" value="Cation efflux protein cytoplasmic domain-like"/>
    <property type="match status" value="1"/>
</dbReference>
<dbReference type="SUPFAM" id="SSF161111">
    <property type="entry name" value="Cation efflux protein transmembrane domain-like"/>
    <property type="match status" value="1"/>
</dbReference>
<protein>
    <submittedName>
        <fullName evidence="10">Cation diffusion facilitator family transporter</fullName>
    </submittedName>
</protein>
<evidence type="ECO:0000259" key="9">
    <source>
        <dbReference type="Pfam" id="PF16916"/>
    </source>
</evidence>
<evidence type="ECO:0000259" key="8">
    <source>
        <dbReference type="Pfam" id="PF01545"/>
    </source>
</evidence>
<feature type="domain" description="Cation efflux protein transmembrane" evidence="8">
    <location>
        <begin position="15"/>
        <end position="207"/>
    </location>
</feature>
<dbReference type="InterPro" id="IPR050291">
    <property type="entry name" value="CDF_Transporter"/>
</dbReference>
<feature type="transmembrane region" description="Helical" evidence="7">
    <location>
        <begin position="12"/>
        <end position="33"/>
    </location>
</feature>
<dbReference type="InterPro" id="IPR036837">
    <property type="entry name" value="Cation_efflux_CTD_sf"/>
</dbReference>
<dbReference type="Proteomes" id="UP001314796">
    <property type="component" value="Unassembled WGS sequence"/>
</dbReference>
<dbReference type="Pfam" id="PF16916">
    <property type="entry name" value="ZT_dimer"/>
    <property type="match status" value="1"/>
</dbReference>
<evidence type="ECO:0000256" key="4">
    <source>
        <dbReference type="ARBA" id="ARBA00022692"/>
    </source>
</evidence>
<dbReference type="PANTHER" id="PTHR43840:SF15">
    <property type="entry name" value="MITOCHONDRIAL METAL TRANSPORTER 1-RELATED"/>
    <property type="match status" value="1"/>
</dbReference>
<organism evidence="10 11">
    <name type="scientific">Alkaliphilus hydrothermalis</name>
    <dbReference type="NCBI Taxonomy" id="1482730"/>
    <lineage>
        <taxon>Bacteria</taxon>
        <taxon>Bacillati</taxon>
        <taxon>Bacillota</taxon>
        <taxon>Clostridia</taxon>
        <taxon>Peptostreptococcales</taxon>
        <taxon>Natronincolaceae</taxon>
        <taxon>Alkaliphilus</taxon>
    </lineage>
</organism>
<proteinExistence type="inferred from homology"/>
<keyword evidence="6 7" id="KW-0472">Membrane</keyword>
<evidence type="ECO:0000256" key="6">
    <source>
        <dbReference type="ARBA" id="ARBA00023136"/>
    </source>
</evidence>
<dbReference type="InterPro" id="IPR027469">
    <property type="entry name" value="Cation_efflux_TMD_sf"/>
</dbReference>
<comment type="caution">
    <text evidence="10">The sequence shown here is derived from an EMBL/GenBank/DDBJ whole genome shotgun (WGS) entry which is preliminary data.</text>
</comment>
<comment type="subcellular location">
    <subcellularLocation>
        <location evidence="1">Membrane</location>
        <topology evidence="1">Multi-pass membrane protein</topology>
    </subcellularLocation>
</comment>
<evidence type="ECO:0000256" key="3">
    <source>
        <dbReference type="ARBA" id="ARBA00022448"/>
    </source>
</evidence>
<comment type="similarity">
    <text evidence="2">Belongs to the cation diffusion facilitator (CDF) transporter (TC 2.A.4) family.</text>
</comment>
<feature type="transmembrane region" description="Helical" evidence="7">
    <location>
        <begin position="158"/>
        <end position="176"/>
    </location>
</feature>